<sequence>MESLEYFKNNKLSSKDLKNTRGMRAEPKVYETGAFIDDNGTKEDVHYDNDGDGELTPGDSICWN</sequence>
<protein>
    <submittedName>
        <fullName evidence="1">Uncharacterized protein</fullName>
    </submittedName>
</protein>
<reference evidence="1 2" key="3">
    <citation type="submission" date="2020-02" db="EMBL/GenBank/DDBJ databases">
        <title>Flavobacterium profundi sp. nov., isolated from a deep-sea seamount.</title>
        <authorList>
            <person name="Zhang D.-C."/>
        </authorList>
    </citation>
    <scope>NUCLEOTIDE SEQUENCE [LARGE SCALE GENOMIC DNA]</scope>
    <source>
        <strain evidence="1 2">EC11</strain>
    </source>
</reference>
<comment type="caution">
    <text evidence="1">The sequence shown here is derived from an EMBL/GenBank/DDBJ whole genome shotgun (WGS) entry which is preliminary data.</text>
</comment>
<dbReference type="Proteomes" id="UP000817854">
    <property type="component" value="Unassembled WGS sequence"/>
</dbReference>
<evidence type="ECO:0000313" key="2">
    <source>
        <dbReference type="Proteomes" id="UP000817854"/>
    </source>
</evidence>
<reference evidence="2" key="1">
    <citation type="submission" date="2019-05" db="EMBL/GenBank/DDBJ databases">
        <title>Flavobacterium profundi sp. nov., isolated from a deep-sea seamount.</title>
        <authorList>
            <person name="Zhang D.-C."/>
        </authorList>
    </citation>
    <scope>NUCLEOTIDE SEQUENCE [LARGE SCALE GENOMIC DNA]</scope>
    <source>
        <strain evidence="2">EC11</strain>
    </source>
</reference>
<accession>A0ABX0IUX5</accession>
<reference evidence="1 2" key="2">
    <citation type="submission" date="2019-05" db="EMBL/GenBank/DDBJ databases">
        <authorList>
            <person name="Lianzixin W."/>
        </authorList>
    </citation>
    <scope>NUCLEOTIDE SEQUENCE [LARGE SCALE GENOMIC DNA]</scope>
    <source>
        <strain evidence="1 2">EC11</strain>
    </source>
</reference>
<dbReference type="EMBL" id="VEVQ02000007">
    <property type="protein sequence ID" value="NHN26338.1"/>
    <property type="molecule type" value="Genomic_DNA"/>
</dbReference>
<keyword evidence="2" id="KW-1185">Reference proteome</keyword>
<proteinExistence type="predicted"/>
<gene>
    <name evidence="1" type="ORF">FIA58_011670</name>
</gene>
<evidence type="ECO:0000313" key="1">
    <source>
        <dbReference type="EMBL" id="NHN26338.1"/>
    </source>
</evidence>
<dbReference type="RefSeq" id="WP_140962670.1">
    <property type="nucleotide sequence ID" value="NZ_VEVQ02000007.1"/>
</dbReference>
<organism evidence="1 2">
    <name type="scientific">Flavobacterium jejuense</name>
    <dbReference type="NCBI Taxonomy" id="1544455"/>
    <lineage>
        <taxon>Bacteria</taxon>
        <taxon>Pseudomonadati</taxon>
        <taxon>Bacteroidota</taxon>
        <taxon>Flavobacteriia</taxon>
        <taxon>Flavobacteriales</taxon>
        <taxon>Flavobacteriaceae</taxon>
        <taxon>Flavobacterium</taxon>
    </lineage>
</organism>
<name>A0ABX0IUX5_9FLAO</name>